<sequence length="127" mass="14434">MRALLQNALLDQQLQLAVHDLTGKAQLARHLGLIELDVVLIIEPRDDAPEHPVGAQREVLVHRQALKRLCLPDHYEPSEIRLLPRHEDQYAVPHLACLVVHLEQVGHFGPRPLFAHLLALFDRTPPM</sequence>
<dbReference type="AlphaFoldDB" id="A0A015KAN9"/>
<proteinExistence type="predicted"/>
<dbReference type="HOGENOM" id="CLU_1971695_0_0_1"/>
<protein>
    <submittedName>
        <fullName evidence="1">Uncharacterized protein</fullName>
    </submittedName>
</protein>
<accession>A0A015KAN9</accession>
<comment type="caution">
    <text evidence="1">The sequence shown here is derived from an EMBL/GenBank/DDBJ whole genome shotgun (WGS) entry which is preliminary data.</text>
</comment>
<name>A0A015KAN9_RHIIW</name>
<dbReference type="Proteomes" id="UP000022910">
    <property type="component" value="Unassembled WGS sequence"/>
</dbReference>
<evidence type="ECO:0000313" key="1">
    <source>
        <dbReference type="EMBL" id="EXX78847.1"/>
    </source>
</evidence>
<gene>
    <name evidence="1" type="ORF">RirG_011300</name>
</gene>
<dbReference type="EMBL" id="JEMT01007613">
    <property type="protein sequence ID" value="EXX78847.1"/>
    <property type="molecule type" value="Genomic_DNA"/>
</dbReference>
<keyword evidence="2" id="KW-1185">Reference proteome</keyword>
<reference evidence="1 2" key="1">
    <citation type="submission" date="2014-02" db="EMBL/GenBank/DDBJ databases">
        <title>Single nucleus genome sequencing reveals high similarity among nuclei of an endomycorrhizal fungus.</title>
        <authorList>
            <person name="Lin K."/>
            <person name="Geurts R."/>
            <person name="Zhang Z."/>
            <person name="Limpens E."/>
            <person name="Saunders D.G."/>
            <person name="Mu D."/>
            <person name="Pang E."/>
            <person name="Cao H."/>
            <person name="Cha H."/>
            <person name="Lin T."/>
            <person name="Zhou Q."/>
            <person name="Shang Y."/>
            <person name="Li Y."/>
            <person name="Ivanov S."/>
            <person name="Sharma T."/>
            <person name="Velzen R.V."/>
            <person name="Ruijter N.D."/>
            <person name="Aanen D.K."/>
            <person name="Win J."/>
            <person name="Kamoun S."/>
            <person name="Bisseling T."/>
            <person name="Huang S."/>
        </authorList>
    </citation>
    <scope>NUCLEOTIDE SEQUENCE [LARGE SCALE GENOMIC DNA]</scope>
    <source>
        <strain evidence="2">DAOM197198w</strain>
    </source>
</reference>
<organism evidence="1 2">
    <name type="scientific">Rhizophagus irregularis (strain DAOM 197198w)</name>
    <name type="common">Glomus intraradices</name>
    <dbReference type="NCBI Taxonomy" id="1432141"/>
    <lineage>
        <taxon>Eukaryota</taxon>
        <taxon>Fungi</taxon>
        <taxon>Fungi incertae sedis</taxon>
        <taxon>Mucoromycota</taxon>
        <taxon>Glomeromycotina</taxon>
        <taxon>Glomeromycetes</taxon>
        <taxon>Glomerales</taxon>
        <taxon>Glomeraceae</taxon>
        <taxon>Rhizophagus</taxon>
    </lineage>
</organism>
<evidence type="ECO:0000313" key="2">
    <source>
        <dbReference type="Proteomes" id="UP000022910"/>
    </source>
</evidence>